<sequence>MKTNLCHGFMYETEEELQELLGIEEYLDMNFDKGNGDWEQDWDEDSDVNDLSSSLAMDVYCKRKALGLTQRELAKKLGISLDTLSKIEKGHENLRAKVKAKIERNLEE</sequence>
<reference evidence="2 3" key="1">
    <citation type="submission" date="2015-12" db="EMBL/GenBank/DDBJ databases">
        <title>Bacillus cereus Group isolate.</title>
        <authorList>
            <person name="Kovac J."/>
        </authorList>
    </citation>
    <scope>NUCLEOTIDE SEQUENCE [LARGE SCALE GENOMIC DNA]</scope>
    <source>
        <strain evidence="2 3">FSL W8-0275</strain>
    </source>
</reference>
<dbReference type="Gene3D" id="1.10.260.40">
    <property type="entry name" value="lambda repressor-like DNA-binding domains"/>
    <property type="match status" value="1"/>
</dbReference>
<gene>
    <name evidence="2" type="ORF">AT274_07675</name>
</gene>
<evidence type="ECO:0000313" key="2">
    <source>
        <dbReference type="EMBL" id="KXY04229.1"/>
    </source>
</evidence>
<accession>A0A150B7S8</accession>
<evidence type="ECO:0000259" key="1">
    <source>
        <dbReference type="PROSITE" id="PS50943"/>
    </source>
</evidence>
<dbReference type="InterPro" id="IPR010982">
    <property type="entry name" value="Lambda_DNA-bd_dom_sf"/>
</dbReference>
<protein>
    <recommendedName>
        <fullName evidence="1">HTH cro/C1-type domain-containing protein</fullName>
    </recommendedName>
</protein>
<dbReference type="EMBL" id="LOMT01000002">
    <property type="protein sequence ID" value="KXY04229.1"/>
    <property type="molecule type" value="Genomic_DNA"/>
</dbReference>
<dbReference type="AlphaFoldDB" id="A0A150B7S8"/>
<dbReference type="RefSeq" id="WP_061654084.1">
    <property type="nucleotide sequence ID" value="NZ_LOMT01000002.1"/>
</dbReference>
<evidence type="ECO:0000313" key="3">
    <source>
        <dbReference type="Proteomes" id="UP000075591"/>
    </source>
</evidence>
<organism evidence="2 3">
    <name type="scientific">Bacillus cereus</name>
    <dbReference type="NCBI Taxonomy" id="1396"/>
    <lineage>
        <taxon>Bacteria</taxon>
        <taxon>Bacillati</taxon>
        <taxon>Bacillota</taxon>
        <taxon>Bacilli</taxon>
        <taxon>Bacillales</taxon>
        <taxon>Bacillaceae</taxon>
        <taxon>Bacillus</taxon>
        <taxon>Bacillus cereus group</taxon>
    </lineage>
</organism>
<dbReference type="InterPro" id="IPR001387">
    <property type="entry name" value="Cro/C1-type_HTH"/>
</dbReference>
<dbReference type="SMART" id="SM00530">
    <property type="entry name" value="HTH_XRE"/>
    <property type="match status" value="1"/>
</dbReference>
<dbReference type="CDD" id="cd00093">
    <property type="entry name" value="HTH_XRE"/>
    <property type="match status" value="1"/>
</dbReference>
<proteinExistence type="predicted"/>
<dbReference type="Proteomes" id="UP000075591">
    <property type="component" value="Unassembled WGS sequence"/>
</dbReference>
<dbReference type="Pfam" id="PF01381">
    <property type="entry name" value="HTH_3"/>
    <property type="match status" value="1"/>
</dbReference>
<dbReference type="GO" id="GO:0003677">
    <property type="term" value="F:DNA binding"/>
    <property type="evidence" value="ECO:0007669"/>
    <property type="project" value="InterPro"/>
</dbReference>
<feature type="domain" description="HTH cro/C1-type" evidence="1">
    <location>
        <begin position="63"/>
        <end position="107"/>
    </location>
</feature>
<dbReference type="SUPFAM" id="SSF47413">
    <property type="entry name" value="lambda repressor-like DNA-binding domains"/>
    <property type="match status" value="1"/>
</dbReference>
<dbReference type="PROSITE" id="PS50943">
    <property type="entry name" value="HTH_CROC1"/>
    <property type="match status" value="1"/>
</dbReference>
<comment type="caution">
    <text evidence="2">The sequence shown here is derived from an EMBL/GenBank/DDBJ whole genome shotgun (WGS) entry which is preliminary data.</text>
</comment>
<name>A0A150B7S8_BACCE</name>